<protein>
    <submittedName>
        <fullName evidence="9">Regulation of amino acid metabolism-related protein</fullName>
    </submittedName>
</protein>
<dbReference type="Gene3D" id="3.10.110.10">
    <property type="entry name" value="Ubiquitin Conjugating Enzyme"/>
    <property type="match status" value="1"/>
</dbReference>
<dbReference type="GO" id="GO:0006446">
    <property type="term" value="P:regulation of translational initiation"/>
    <property type="evidence" value="ECO:0007669"/>
    <property type="project" value="TreeGrafter"/>
</dbReference>
<organism evidence="9 10">
    <name type="scientific">Trichosporon asahii var. asahii (strain CBS 8904)</name>
    <name type="common">Yeast</name>
    <dbReference type="NCBI Taxonomy" id="1220162"/>
    <lineage>
        <taxon>Eukaryota</taxon>
        <taxon>Fungi</taxon>
        <taxon>Dikarya</taxon>
        <taxon>Basidiomycota</taxon>
        <taxon>Agaricomycotina</taxon>
        <taxon>Tremellomycetes</taxon>
        <taxon>Trichosporonales</taxon>
        <taxon>Trichosporonaceae</taxon>
        <taxon>Trichosporon</taxon>
    </lineage>
</organism>
<proteinExistence type="inferred from homology"/>
<evidence type="ECO:0000256" key="3">
    <source>
        <dbReference type="ARBA" id="ARBA00022490"/>
    </source>
</evidence>
<feature type="region of interest" description="Disordered" evidence="7">
    <location>
        <begin position="187"/>
        <end position="212"/>
    </location>
</feature>
<dbReference type="InterPro" id="IPR020568">
    <property type="entry name" value="Ribosomal_Su5_D2-typ_SF"/>
</dbReference>
<feature type="region of interest" description="Disordered" evidence="7">
    <location>
        <begin position="40"/>
        <end position="60"/>
    </location>
</feature>
<dbReference type="OrthoDB" id="69641at2759"/>
<feature type="domain" description="RWD" evidence="8">
    <location>
        <begin position="27"/>
        <end position="150"/>
    </location>
</feature>
<dbReference type="GO" id="GO:0140469">
    <property type="term" value="P:GCN2-mediated signaling"/>
    <property type="evidence" value="ECO:0007669"/>
    <property type="project" value="TreeGrafter"/>
</dbReference>
<dbReference type="HOGENOM" id="CLU_045276_0_0_1"/>
<evidence type="ECO:0000256" key="4">
    <source>
        <dbReference type="ARBA" id="ARBA00022491"/>
    </source>
</evidence>
<gene>
    <name evidence="9" type="ORF">A1Q2_00060</name>
</gene>
<dbReference type="InParanoid" id="K1VN93"/>
<feature type="compositionally biased region" description="Low complexity" evidence="7">
    <location>
        <begin position="203"/>
        <end position="212"/>
    </location>
</feature>
<evidence type="ECO:0000313" key="9">
    <source>
        <dbReference type="EMBL" id="EKD05640.1"/>
    </source>
</evidence>
<dbReference type="InterPro" id="IPR036956">
    <property type="entry name" value="Impact_N_sf"/>
</dbReference>
<dbReference type="Pfam" id="PF01205">
    <property type="entry name" value="Impact_N"/>
    <property type="match status" value="1"/>
</dbReference>
<dbReference type="FunCoup" id="K1VN93">
    <property type="interactions" value="275"/>
</dbReference>
<dbReference type="InterPro" id="IPR016135">
    <property type="entry name" value="UBQ-conjugating_enzyme/RWD"/>
</dbReference>
<dbReference type="EMBL" id="AMBO01000053">
    <property type="protein sequence ID" value="EKD05640.1"/>
    <property type="molecule type" value="Genomic_DNA"/>
</dbReference>
<comment type="caution">
    <text evidence="9">The sequence shown here is derived from an EMBL/GenBank/DDBJ whole genome shotgun (WGS) entry which is preliminary data.</text>
</comment>
<keyword evidence="5" id="KW-0810">Translation regulation</keyword>
<name>K1VN93_TRIAC</name>
<keyword evidence="3" id="KW-0963">Cytoplasm</keyword>
<dbReference type="PROSITE" id="PS50908">
    <property type="entry name" value="RWD"/>
    <property type="match status" value="1"/>
</dbReference>
<dbReference type="eggNOG" id="KOG3299">
    <property type="taxonomic scope" value="Eukaryota"/>
</dbReference>
<dbReference type="SUPFAM" id="SSF54495">
    <property type="entry name" value="UBC-like"/>
    <property type="match status" value="1"/>
</dbReference>
<comment type="similarity">
    <text evidence="2">Belongs to the IMPACT family.</text>
</comment>
<keyword evidence="6" id="KW-0346">Stress response</keyword>
<dbReference type="OMA" id="INAWRCR"/>
<comment type="subcellular location">
    <subcellularLocation>
        <location evidence="1">Cytoplasm</location>
    </subcellularLocation>
</comment>
<dbReference type="PANTHER" id="PTHR16301">
    <property type="entry name" value="IMPACT-RELATED"/>
    <property type="match status" value="1"/>
</dbReference>
<evidence type="ECO:0000256" key="7">
    <source>
        <dbReference type="SAM" id="MobiDB-lite"/>
    </source>
</evidence>
<evidence type="ECO:0000313" key="10">
    <source>
        <dbReference type="Proteomes" id="UP000006757"/>
    </source>
</evidence>
<dbReference type="STRING" id="1220162.K1VN93"/>
<dbReference type="Proteomes" id="UP000006757">
    <property type="component" value="Unassembled WGS sequence"/>
</dbReference>
<dbReference type="AlphaFoldDB" id="K1VN93"/>
<dbReference type="SUPFAM" id="SSF54211">
    <property type="entry name" value="Ribosomal protein S5 domain 2-like"/>
    <property type="match status" value="1"/>
</dbReference>
<sequence length="379" mass="40472">MDVDPEVQSLIDTLSASEDPNKSAQGFELGALSAIYPNVRLHHPSPSRPGTPASSSSGSDRVRFVVTLQPEDGTTPEIEVLVSLPEDYPEYAPTLQLLGKYVGSYAVDAGLWEASAASAGRGLEEVSDSSVLRTKLMTVGNVTRTYLTSAGVPFTPGQECIFDGLVHVQSLVESWYSDHLAIDAAGEAARSTPRASPPPSQPAPSSSTSAQAQTVNDISTGFSKLNFSASQAPAKPLPQIYTSEAITDRKSAFVGHCARISAEADVAAIVAHLLEDKKIARAAHPTIWAYRLARDTGGPAGIVTEGDYDDDGETQAGSRLKHLLEILDVRDTVVVVTRWFGGIHLGPDRFKHINQAARDAMELAGVLEETSGKKDKRRR</sequence>
<dbReference type="InterPro" id="IPR023582">
    <property type="entry name" value="Impact"/>
</dbReference>
<dbReference type="InterPro" id="IPR001498">
    <property type="entry name" value="Impact_N"/>
</dbReference>
<evidence type="ECO:0000256" key="5">
    <source>
        <dbReference type="ARBA" id="ARBA00022845"/>
    </source>
</evidence>
<dbReference type="PANTHER" id="PTHR16301:SF24">
    <property type="entry name" value="RWD DOMAIN-CONTAINING PROTEIN"/>
    <property type="match status" value="1"/>
</dbReference>
<evidence type="ECO:0000256" key="2">
    <source>
        <dbReference type="ARBA" id="ARBA00007665"/>
    </source>
</evidence>
<evidence type="ECO:0000259" key="8">
    <source>
        <dbReference type="PROSITE" id="PS50908"/>
    </source>
</evidence>
<dbReference type="GO" id="GO:0005737">
    <property type="term" value="C:cytoplasm"/>
    <property type="evidence" value="ECO:0007669"/>
    <property type="project" value="UniProtKB-SubCell"/>
</dbReference>
<evidence type="ECO:0000256" key="6">
    <source>
        <dbReference type="ARBA" id="ARBA00023016"/>
    </source>
</evidence>
<dbReference type="Gene3D" id="3.30.230.30">
    <property type="entry name" value="Impact, N-terminal domain"/>
    <property type="match status" value="1"/>
</dbReference>
<dbReference type="Pfam" id="PF05773">
    <property type="entry name" value="RWD"/>
    <property type="match status" value="1"/>
</dbReference>
<evidence type="ECO:0000256" key="1">
    <source>
        <dbReference type="ARBA" id="ARBA00004496"/>
    </source>
</evidence>
<dbReference type="InterPro" id="IPR006575">
    <property type="entry name" value="RWD_dom"/>
</dbReference>
<keyword evidence="4" id="KW-0678">Repressor</keyword>
<reference evidence="9 10" key="1">
    <citation type="journal article" date="2012" name="Eukaryot. Cell">
        <title>Genome sequence of the Trichosporon asahii environmental strain CBS 8904.</title>
        <authorList>
            <person name="Yang R.Y."/>
            <person name="Li H.T."/>
            <person name="Zhu H."/>
            <person name="Zhou G.P."/>
            <person name="Wang M."/>
            <person name="Wang L."/>
        </authorList>
    </citation>
    <scope>NUCLEOTIDE SEQUENCE [LARGE SCALE GENOMIC DNA]</scope>
    <source>
        <strain evidence="9 10">CBS 8904</strain>
    </source>
</reference>
<keyword evidence="10" id="KW-1185">Reference proteome</keyword>
<accession>K1VN93</accession>